<keyword evidence="6" id="KW-0936">Ethylene signaling pathway</keyword>
<keyword evidence="8" id="KW-0443">Lipid metabolism</keyword>
<feature type="compositionally biased region" description="Basic and acidic residues" evidence="11">
    <location>
        <begin position="2724"/>
        <end position="2736"/>
    </location>
</feature>
<gene>
    <name evidence="14" type="ORF">WN944_009305</name>
</gene>
<evidence type="ECO:0000256" key="2">
    <source>
        <dbReference type="ARBA" id="ARBA00009416"/>
    </source>
</evidence>
<dbReference type="GO" id="GO:0006979">
    <property type="term" value="P:response to oxidative stress"/>
    <property type="evidence" value="ECO:0007669"/>
    <property type="project" value="InterPro"/>
</dbReference>
<dbReference type="PRINTS" id="PR00419">
    <property type="entry name" value="ADXRDTASE"/>
</dbReference>
<dbReference type="SUPFAM" id="SSF116768">
    <property type="entry name" value="DNA-binding domain of EIN3-like"/>
    <property type="match status" value="1"/>
</dbReference>
<reference evidence="14 15" key="1">
    <citation type="submission" date="2024-05" db="EMBL/GenBank/DDBJ databases">
        <title>Haplotype-resolved chromosome-level genome assembly of Huyou (Citrus changshanensis).</title>
        <authorList>
            <person name="Miao C."/>
            <person name="Chen W."/>
            <person name="Wu Y."/>
            <person name="Wang L."/>
            <person name="Zhao S."/>
            <person name="Grierson D."/>
            <person name="Xu C."/>
            <person name="Chen K."/>
        </authorList>
    </citation>
    <scope>NUCLEOTIDE SEQUENCE [LARGE SCALE GENOMIC DNA]</scope>
    <source>
        <strain evidence="14">01-14</strain>
        <tissue evidence="14">Leaf</tissue>
    </source>
</reference>
<evidence type="ECO:0000256" key="12">
    <source>
        <dbReference type="SAM" id="Phobius"/>
    </source>
</evidence>
<keyword evidence="4" id="KW-0597">Phosphoprotein</keyword>
<dbReference type="InterPro" id="IPR011004">
    <property type="entry name" value="Trimer_LpxA-like_sf"/>
</dbReference>
<evidence type="ECO:0000256" key="11">
    <source>
        <dbReference type="SAM" id="MobiDB-lite"/>
    </source>
</evidence>
<comment type="subcellular location">
    <subcellularLocation>
        <location evidence="1">Nucleus</location>
    </subcellularLocation>
</comment>
<dbReference type="CDD" id="cd05931">
    <property type="entry name" value="FAAL"/>
    <property type="match status" value="1"/>
</dbReference>
<dbReference type="InterPro" id="IPR009081">
    <property type="entry name" value="PP-bd_ACP"/>
</dbReference>
<feature type="transmembrane region" description="Helical" evidence="12">
    <location>
        <begin position="1231"/>
        <end position="1253"/>
    </location>
</feature>
<feature type="region of interest" description="Disordered" evidence="11">
    <location>
        <begin position="2621"/>
        <end position="2739"/>
    </location>
</feature>
<dbReference type="GO" id="GO:0000976">
    <property type="term" value="F:transcription cis-regulatory region binding"/>
    <property type="evidence" value="ECO:0007669"/>
    <property type="project" value="UniProtKB-ARBA"/>
</dbReference>
<evidence type="ECO:0000256" key="4">
    <source>
        <dbReference type="ARBA" id="ARBA00022553"/>
    </source>
</evidence>
<keyword evidence="5" id="KW-0436">Ligase</keyword>
<dbReference type="Gene3D" id="1.10.405.20">
    <property type="match status" value="1"/>
</dbReference>
<dbReference type="PROSITE" id="PS50075">
    <property type="entry name" value="CARRIER"/>
    <property type="match status" value="1"/>
</dbReference>
<proteinExistence type="inferred from homology"/>
<comment type="caution">
    <text evidence="14">The sequence shown here is derived from an EMBL/GenBank/DDBJ whole genome shotgun (WGS) entry which is preliminary data.</text>
</comment>
<dbReference type="InterPro" id="IPR045851">
    <property type="entry name" value="AMP-bd_C_sf"/>
</dbReference>
<evidence type="ECO:0000259" key="13">
    <source>
        <dbReference type="PROSITE" id="PS50075"/>
    </source>
</evidence>
<comment type="similarity">
    <text evidence="2">Belongs to the EIN3 family.</text>
</comment>
<dbReference type="SUPFAM" id="SSF51905">
    <property type="entry name" value="FAD/NAD(P)-binding domain"/>
    <property type="match status" value="1"/>
</dbReference>
<feature type="transmembrane region" description="Helical" evidence="12">
    <location>
        <begin position="1510"/>
        <end position="1530"/>
    </location>
</feature>
<dbReference type="Pfam" id="PF04873">
    <property type="entry name" value="EIN3_DNA-bd"/>
    <property type="match status" value="1"/>
</dbReference>
<sequence>MDLGKSIDDQFCKLHPCLPVNTRIGIVGGGPSGLSTAYALAKLGYRNVTLLEKYHTVGGMCESVEIEGRIYDLGGQVLAANSAPVIFHLAKEAGAELEEMDSHKLALIDGSTGEFQDIKVADDYVSVISLTLELQDKAKESGRIGVHAVSDLASDLTPTYLEDRGFKSVPKSVAYGYTASGYGFVQDMPYAYIHEFTRTSMAGKIRRFKGGYTSLWQKLSKYLPTEVHCNSEVLAIRRDSTTVGVDVKHSNGECVVMEFDKIIISGAFPLKNGKFYRSPTSKPTESETQVMDMDELEKELFSKVQTIDYYTTVLKITGLEHLPVGFYYFGKYMEDPATIGHPVAMQKFFADTDIFLFWSYGNSVDIMGPTVTEVAIKTVENMGGVIENVVLQRRFKYFPHVNSKDMKDGFYDRLEYELQGQRNTYYVGGLMAFELTERNSSYSMALMCKHFANNYSTPEFPYVKNLFPLQSDNWGRNFKELEELPGVEFPELSSLDGYLKHWGTHRITQKKTLFTWINEEGVAVSQRTYEELDANASRIAHKLLTSRKPVIKPGDRVLLVYVPGLDFVDAFFGCMRAKVLPVPVLPPDPLQRGGQALLKIENISKSCGAVAILSTIGYHSAVRVGSVKRLISLVGKNGEASAQWPNLPWLHTDSWVKNSKNLLAENVVCFTESQPDDLCFLQFTSGSTGDAKGVMITHGGLIHNVKLMRKRYKSTSKTVLVSWLPQYHDMGLIGGLFTAMVGGSTAILFSPLTFIKNPLLWLETMSKYRATHSAGPNFAFELMVRRLESSKDKVRSFDLSSMKFLMVAAEPVRQTTVKRFVELTRPFGLSQEVMAPGYGLAENCVFVSCAYGQGKPIILDWQGRVCCGYVDQNDPDADIRIVNPETSEEIGEPGKEGEVWISSPSAGIGYWGREELSQITFRNELQNNRGRKYTRTGDLGRIIDGKFFITGRIKDLIIVAGRNIYSADVEKTVESSTEHIRPGCCAVIGVPEEVLSTKGISVSDGSDQVGLVVIAEVRDGKPVDKDVIENIKTRVVEEHGVTVASVKLIKPRTMSKTTSGKIKRFECLKQFVDGTLNTVSEPLFTKRKLTRSFTTGTCKEGRTPRPQLVSSPVTSKKMSNKDIVEFLKGLVSEQTGIPITKISASESLVSYGIDSIGVVRAAQKLSDFLGVPVGAVDIFTATCIADLASFSENLVMKSQPQLMTDSSFTPEPETDFDEFDMEVSKARQCGIWIFQLLALVYVSVMLILPAYLSVSAFTTLVSAPQTLLDERPWLNYMFSLTFAPLAWILCIFATCISITIFGISFLRPNYTLNPEVSIWSADFVKWWALYKVQEVSCKVLAVYLRGTVFLNWWFEMLGAKLGSSVLLDTVDITDPSLVLIGDGAVISEGALIQSHEVKNGVLSFQPIKIARKVSVGPYAVIQKGSVIGEEAEVAPLQKSEGGKPILKSTNANYVQKGGAVSKISTHRTQDEAIHQFIGIYIVSFLSTLSAAITYFLYIWLSQKPASPRHFAFLCISGAFHWLPFTIMAYATMFASVPANPAYFAISTAVAYLFHGLVLSYLTCILTHFLAGKKEEKQTHLKAWLCHRITIACHLRFAKLLSGTEAFCIYLRLLGAKIGRYCSIRAINPVSCPQQVTLGAGVHLGDFSRIIPGFYSSIGFIFGKVEVQDNSVIGSQSLVLPNSVVSRDVILGALSVAPMHSVLQRGGIYIGSQSPVMIKNTMHALDDRIEEMDMKYKKIVGNLSANLAATTLKVKSRYFHRIGVSGKGQLTIYDNIQGLQDHKIFHPGKCYPVIVRHSNSLSADDDARIDARGAAIRIFSDRNGNTSSLLDLTLKTGNAFYARTIGDFATWLVCGLAAREEHVTRVPHIRDAVWKSLRLSDSYAEMHYYSNICRLFRFTDGQEMYVKFKLRPYDESIGEDSGEVEPRGILPPETGAIPRDDNDTRPLLFLADEFQRRVSSPSGVRYIFQLQIRPIPQDEAMQDIALDCTKPWDEAEYPYIDVGEISIDQNLSTEESEKLEFNPYLKCNEIDVIPATTSSQSASIDHGRSLIYEICQHLRNGEPLPESWRIFLEQSDVKVDLSGCPMAAALEEKTEDKVTLERTWYQTLWSIFAQPLLQTVLPYFLIGLVIFNPLKWTLFLKENKILPLHWLLPMFWVSSGILAALACAAAKWVLVGKKKEGESVQIWSKGVLMDTVWQAFRTLVGEYFVEMTSGSFLFVAWMKLMGAEIELGQGAYVDSMGAVLNPEMIEMEGNGGCVGKEALLFGHIYEGDGGKVKFGKIRIGEGGFVGSRAAAMPGVRIENGGSLSSLSLAMKEEIVRSRNFGEFYDLNSSFMGELEEIGADICSDIEVDERCGNLVEKDVSDEEIEPEELERRMWKDRIKLKRIKEKEKLAAQQAAEKQKPKQTTDQARRKKMSRAQDGILKYMLKLMEVCKARGFVYGIIPEKGKPVSGSSDNIRAWWKEKVKFDKNGPAAIAKYEAECLAMSEADNNNRNGNSQSILQDLQDATLGSLLSSLMQHCDPPQRKYPLEKGVPPPWWPSGNEDWWEKLGLPKGQIPPYKKPHDLKKMWKVGVLTAVIKHMSPDIAKIRRHVRQSKCLQDKMTAKESAIWLGVLSREESLIRQPSSDNGTSGITEVPSGVHGNKKQPAISSDSDYDVDGIDDVVGSVSSKDNRTNQPVDVEPVISHHNATIHSFQDKERPEKRRRAKRPRVTSSSADQQPGESVNEHPHDEPRKTLPDINHSDVLLIDYNMQGNQEQNNAVTALRPVEGGFVGHSQISASEFNNFSAIPSVDIMATQSMYVDGRPTVYPMMQNTELQHDDTCNFYNPSFEFGHSNDGQHSQIETNVPQIRPEVGGVHVPAFHRNENEITTNGGEMPHYINDTFHSEQERNFDHQFGSPLDVMPWMEGSFDDIIVDDFDDDLLKYFGA</sequence>
<feature type="region of interest" description="Disordered" evidence="11">
    <location>
        <begin position="2392"/>
        <end position="2415"/>
    </location>
</feature>
<dbReference type="InterPro" id="IPR042099">
    <property type="entry name" value="ANL_N_sf"/>
</dbReference>
<keyword evidence="15" id="KW-1185">Reference proteome</keyword>
<dbReference type="Gene3D" id="3.40.50.12780">
    <property type="entry name" value="N-terminal domain of ligase-like"/>
    <property type="match status" value="1"/>
</dbReference>
<feature type="domain" description="Carrier" evidence="13">
    <location>
        <begin position="1121"/>
        <end position="1195"/>
    </location>
</feature>
<keyword evidence="10" id="KW-0539">Nucleus</keyword>
<feature type="compositionally biased region" description="Polar residues" evidence="11">
    <location>
        <begin position="2622"/>
        <end position="2633"/>
    </location>
</feature>
<dbReference type="GO" id="GO:0004096">
    <property type="term" value="F:catalase activity"/>
    <property type="evidence" value="ECO:0007669"/>
    <property type="project" value="InterPro"/>
</dbReference>
<dbReference type="GO" id="GO:0009873">
    <property type="term" value="P:ethylene-activated signaling pathway"/>
    <property type="evidence" value="ECO:0007669"/>
    <property type="project" value="UniProtKB-KW"/>
</dbReference>
<dbReference type="SUPFAM" id="SSF47336">
    <property type="entry name" value="ACP-like"/>
    <property type="match status" value="1"/>
</dbReference>
<dbReference type="InterPro" id="IPR000873">
    <property type="entry name" value="AMP-dep_synth/lig_dom"/>
</dbReference>
<dbReference type="InterPro" id="IPR023278">
    <property type="entry name" value="Ethylene_insens-like_DNA-bd"/>
</dbReference>
<accession>A0AAP0MRX4</accession>
<dbReference type="Gene3D" id="2.160.10.10">
    <property type="entry name" value="Hexapeptide repeat proteins"/>
    <property type="match status" value="2"/>
</dbReference>
<dbReference type="GO" id="GO:0005634">
    <property type="term" value="C:nucleus"/>
    <property type="evidence" value="ECO:0007669"/>
    <property type="project" value="UniProtKB-SubCell"/>
</dbReference>
<dbReference type="Gene3D" id="3.30.300.30">
    <property type="match status" value="1"/>
</dbReference>
<dbReference type="Pfam" id="PF00199">
    <property type="entry name" value="Catalase"/>
    <property type="match status" value="1"/>
</dbReference>
<evidence type="ECO:0000256" key="1">
    <source>
        <dbReference type="ARBA" id="ARBA00004123"/>
    </source>
</evidence>
<dbReference type="Gene3D" id="1.10.1200.10">
    <property type="entry name" value="ACP-like"/>
    <property type="match status" value="1"/>
</dbReference>
<dbReference type="Gene3D" id="3.50.50.60">
    <property type="entry name" value="FAD/NAD(P)-binding domain"/>
    <property type="match status" value="1"/>
</dbReference>
<dbReference type="InterPro" id="IPR020845">
    <property type="entry name" value="AMP-binding_CS"/>
</dbReference>
<evidence type="ECO:0000256" key="3">
    <source>
        <dbReference type="ARBA" id="ARBA00022450"/>
    </source>
</evidence>
<evidence type="ECO:0000313" key="15">
    <source>
        <dbReference type="Proteomes" id="UP001428341"/>
    </source>
</evidence>
<dbReference type="Pfam" id="PF23024">
    <property type="entry name" value="AMP-dom_DIP2-like"/>
    <property type="match status" value="1"/>
</dbReference>
<dbReference type="GO" id="GO:0020037">
    <property type="term" value="F:heme binding"/>
    <property type="evidence" value="ECO:0007669"/>
    <property type="project" value="InterPro"/>
</dbReference>
<evidence type="ECO:0000256" key="7">
    <source>
        <dbReference type="ARBA" id="ARBA00022832"/>
    </source>
</evidence>
<dbReference type="InterPro" id="IPR036188">
    <property type="entry name" value="FAD/NAD-bd_sf"/>
</dbReference>
<evidence type="ECO:0000256" key="9">
    <source>
        <dbReference type="ARBA" id="ARBA00023125"/>
    </source>
</evidence>
<evidence type="ECO:0000256" key="5">
    <source>
        <dbReference type="ARBA" id="ARBA00022598"/>
    </source>
</evidence>
<feature type="transmembrane region" description="Helical" evidence="12">
    <location>
        <begin position="1542"/>
        <end position="1570"/>
    </location>
</feature>
<keyword evidence="12" id="KW-0812">Transmembrane</keyword>
<keyword evidence="9" id="KW-0238">DNA-binding</keyword>
<dbReference type="PROSITE" id="PS00455">
    <property type="entry name" value="AMP_BINDING"/>
    <property type="match status" value="1"/>
</dbReference>
<dbReference type="Gene3D" id="1.10.3180.10">
    <property type="entry name" value="DNA-binding domain of EIN3-like"/>
    <property type="match status" value="2"/>
</dbReference>
<dbReference type="InterPro" id="IPR025110">
    <property type="entry name" value="AMP-bd_C"/>
</dbReference>
<dbReference type="Pfam" id="PF00550">
    <property type="entry name" value="PP-binding"/>
    <property type="match status" value="1"/>
</dbReference>
<dbReference type="PANTHER" id="PTHR22754:SF32">
    <property type="entry name" value="DISCO-INTERACTING PROTEIN 2"/>
    <property type="match status" value="1"/>
</dbReference>
<feature type="transmembrane region" description="Helical" evidence="12">
    <location>
        <begin position="1477"/>
        <end position="1498"/>
    </location>
</feature>
<name>A0AAP0MRX4_9ROSI</name>
<dbReference type="FunFam" id="1.10.3180.10:FF:000001">
    <property type="entry name" value="Ethylene insensitive 3-like 1"/>
    <property type="match status" value="1"/>
</dbReference>
<feature type="compositionally biased region" description="Polar residues" evidence="11">
    <location>
        <begin position="2711"/>
        <end position="2722"/>
    </location>
</feature>
<dbReference type="Proteomes" id="UP001428341">
    <property type="component" value="Unassembled WGS sequence"/>
</dbReference>
<dbReference type="PROSITE" id="PS51402">
    <property type="entry name" value="CATALASE_3"/>
    <property type="match status" value="1"/>
</dbReference>
<dbReference type="GO" id="GO:0016874">
    <property type="term" value="F:ligase activity"/>
    <property type="evidence" value="ECO:0007669"/>
    <property type="project" value="UniProtKB-KW"/>
</dbReference>
<keyword evidence="3" id="KW-0596">Phosphopantetheine</keyword>
<dbReference type="GO" id="GO:0006631">
    <property type="term" value="P:fatty acid metabolic process"/>
    <property type="evidence" value="ECO:0007669"/>
    <property type="project" value="UniProtKB-KW"/>
</dbReference>
<protein>
    <recommendedName>
        <fullName evidence="13">Carrier domain-containing protein</fullName>
    </recommendedName>
</protein>
<keyword evidence="12" id="KW-1133">Transmembrane helix</keyword>
<evidence type="ECO:0000256" key="6">
    <source>
        <dbReference type="ARBA" id="ARBA00022745"/>
    </source>
</evidence>
<dbReference type="InterPro" id="IPR020835">
    <property type="entry name" value="Catalase_sf"/>
</dbReference>
<dbReference type="SUPFAM" id="SSF56801">
    <property type="entry name" value="Acetyl-CoA synthetase-like"/>
    <property type="match status" value="1"/>
</dbReference>
<dbReference type="EMBL" id="JBCGBO010000002">
    <property type="protein sequence ID" value="KAK9220881.1"/>
    <property type="molecule type" value="Genomic_DNA"/>
</dbReference>
<evidence type="ECO:0000313" key="14">
    <source>
        <dbReference type="EMBL" id="KAK9220881.1"/>
    </source>
</evidence>
<dbReference type="InterPro" id="IPR006162">
    <property type="entry name" value="Ppantetheine_attach_site"/>
</dbReference>
<dbReference type="Pfam" id="PF00501">
    <property type="entry name" value="AMP-binding"/>
    <property type="match status" value="1"/>
</dbReference>
<dbReference type="InterPro" id="IPR047091">
    <property type="entry name" value="EIN3-like_DNA-bd"/>
</dbReference>
<dbReference type="Pfam" id="PF01593">
    <property type="entry name" value="Amino_oxidase"/>
    <property type="match status" value="1"/>
</dbReference>
<evidence type="ECO:0000256" key="10">
    <source>
        <dbReference type="ARBA" id="ARBA00023242"/>
    </source>
</evidence>
<dbReference type="SUPFAM" id="SSF51161">
    <property type="entry name" value="Trimeric LpxA-like enzymes"/>
    <property type="match status" value="3"/>
</dbReference>
<dbReference type="InterPro" id="IPR018028">
    <property type="entry name" value="Catalase"/>
</dbReference>
<dbReference type="InterPro" id="IPR040097">
    <property type="entry name" value="FAAL/FAAC"/>
</dbReference>
<dbReference type="GO" id="GO:0008610">
    <property type="term" value="P:lipid biosynthetic process"/>
    <property type="evidence" value="ECO:0007669"/>
    <property type="project" value="InterPro"/>
</dbReference>
<dbReference type="InterPro" id="IPR002937">
    <property type="entry name" value="Amino_oxidase"/>
</dbReference>
<evidence type="ECO:0000256" key="8">
    <source>
        <dbReference type="ARBA" id="ARBA00023098"/>
    </source>
</evidence>
<dbReference type="PROSITE" id="PS00012">
    <property type="entry name" value="PHOSPHOPANTETHEINE"/>
    <property type="match status" value="1"/>
</dbReference>
<feature type="transmembrane region" description="Helical" evidence="12">
    <location>
        <begin position="2149"/>
        <end position="2173"/>
    </location>
</feature>
<dbReference type="InterPro" id="IPR036736">
    <property type="entry name" value="ACP-like_sf"/>
</dbReference>
<dbReference type="PANTHER" id="PTHR22754">
    <property type="entry name" value="DISCO-INTERACTING PROTEIN 2 DIP2 -RELATED"/>
    <property type="match status" value="1"/>
</dbReference>
<dbReference type="FunFam" id="1.10.3180.10:FF:000002">
    <property type="entry name" value="Ethylene insensitive 3-like 1"/>
    <property type="match status" value="1"/>
</dbReference>
<dbReference type="SUPFAM" id="SSF56634">
    <property type="entry name" value="Heme-dependent catalase-like"/>
    <property type="match status" value="1"/>
</dbReference>
<feature type="transmembrane region" description="Helical" evidence="12">
    <location>
        <begin position="2119"/>
        <end position="2137"/>
    </location>
</feature>
<dbReference type="Gene3D" id="2.40.180.10">
    <property type="entry name" value="Catalase core domain"/>
    <property type="match status" value="1"/>
</dbReference>
<dbReference type="InterPro" id="IPR011614">
    <property type="entry name" value="Catalase_core"/>
</dbReference>
<dbReference type="Gene3D" id="3.30.70.1990">
    <property type="match status" value="1"/>
</dbReference>
<feature type="transmembrane region" description="Helical" evidence="12">
    <location>
        <begin position="1273"/>
        <end position="1306"/>
    </location>
</feature>
<dbReference type="GO" id="GO:0003700">
    <property type="term" value="F:DNA-binding transcription factor activity"/>
    <property type="evidence" value="ECO:0007669"/>
    <property type="project" value="InterPro"/>
</dbReference>
<keyword evidence="12" id="KW-0472">Membrane</keyword>
<organism evidence="14 15">
    <name type="scientific">Citrus x changshan-huyou</name>
    <dbReference type="NCBI Taxonomy" id="2935761"/>
    <lineage>
        <taxon>Eukaryota</taxon>
        <taxon>Viridiplantae</taxon>
        <taxon>Streptophyta</taxon>
        <taxon>Embryophyta</taxon>
        <taxon>Tracheophyta</taxon>
        <taxon>Spermatophyta</taxon>
        <taxon>Magnoliopsida</taxon>
        <taxon>eudicotyledons</taxon>
        <taxon>Gunneridae</taxon>
        <taxon>Pentapetalae</taxon>
        <taxon>rosids</taxon>
        <taxon>malvids</taxon>
        <taxon>Sapindales</taxon>
        <taxon>Rutaceae</taxon>
        <taxon>Aurantioideae</taxon>
        <taxon>Citrus</taxon>
    </lineage>
</organism>
<keyword evidence="7" id="KW-0276">Fatty acid metabolism</keyword>